<evidence type="ECO:0000313" key="1">
    <source>
        <dbReference type="EMBL" id="OCK75012.1"/>
    </source>
</evidence>
<name>A0A8E2E0C9_9PEZI</name>
<protein>
    <submittedName>
        <fullName evidence="1">Uncharacterized protein</fullName>
    </submittedName>
</protein>
<reference evidence="1 2" key="1">
    <citation type="journal article" date="2016" name="Nat. Commun.">
        <title>Ectomycorrhizal ecology is imprinted in the genome of the dominant symbiotic fungus Cenococcum geophilum.</title>
        <authorList>
            <consortium name="DOE Joint Genome Institute"/>
            <person name="Peter M."/>
            <person name="Kohler A."/>
            <person name="Ohm R.A."/>
            <person name="Kuo A."/>
            <person name="Krutzmann J."/>
            <person name="Morin E."/>
            <person name="Arend M."/>
            <person name="Barry K.W."/>
            <person name="Binder M."/>
            <person name="Choi C."/>
            <person name="Clum A."/>
            <person name="Copeland A."/>
            <person name="Grisel N."/>
            <person name="Haridas S."/>
            <person name="Kipfer T."/>
            <person name="LaButti K."/>
            <person name="Lindquist E."/>
            <person name="Lipzen A."/>
            <person name="Maire R."/>
            <person name="Meier B."/>
            <person name="Mihaltcheva S."/>
            <person name="Molinier V."/>
            <person name="Murat C."/>
            <person name="Poggeler S."/>
            <person name="Quandt C.A."/>
            <person name="Sperisen C."/>
            <person name="Tritt A."/>
            <person name="Tisserant E."/>
            <person name="Crous P.W."/>
            <person name="Henrissat B."/>
            <person name="Nehls U."/>
            <person name="Egli S."/>
            <person name="Spatafora J.W."/>
            <person name="Grigoriev I.V."/>
            <person name="Martin F.M."/>
        </authorList>
    </citation>
    <scope>NUCLEOTIDE SEQUENCE [LARGE SCALE GENOMIC DNA]</scope>
    <source>
        <strain evidence="1 2">CBS 459.81</strain>
    </source>
</reference>
<evidence type="ECO:0000313" key="2">
    <source>
        <dbReference type="Proteomes" id="UP000250266"/>
    </source>
</evidence>
<accession>A0A8E2E0C9</accession>
<dbReference type="EMBL" id="KV745377">
    <property type="protein sequence ID" value="OCK75012.1"/>
    <property type="molecule type" value="Genomic_DNA"/>
</dbReference>
<keyword evidence="2" id="KW-1185">Reference proteome</keyword>
<organism evidence="1 2">
    <name type="scientific">Lepidopterella palustris CBS 459.81</name>
    <dbReference type="NCBI Taxonomy" id="1314670"/>
    <lineage>
        <taxon>Eukaryota</taxon>
        <taxon>Fungi</taxon>
        <taxon>Dikarya</taxon>
        <taxon>Ascomycota</taxon>
        <taxon>Pezizomycotina</taxon>
        <taxon>Dothideomycetes</taxon>
        <taxon>Pleosporomycetidae</taxon>
        <taxon>Mytilinidiales</taxon>
        <taxon>Argynnaceae</taxon>
        <taxon>Lepidopterella</taxon>
    </lineage>
</organism>
<dbReference type="Proteomes" id="UP000250266">
    <property type="component" value="Unassembled WGS sequence"/>
</dbReference>
<gene>
    <name evidence="1" type="ORF">K432DRAFT_386469</name>
</gene>
<sequence>MFARRFGNLLLGLTIDHLPADCSFFTCFGIAAEADLLFFGEGSNYGTSDSAESERSNPSTATGAITVFTSPSSGGRKADALSIIEGLTTGLTVVLVTPRLEVGLVGASGFGAAILGGRGTGVVLFKAGGYGGKAWTSRAEAAAEHLREAIVGKDSMELRPLDRVCPNLQKPACELVETKRSIQSRRLAGRK</sequence>
<proteinExistence type="predicted"/>
<dbReference type="AlphaFoldDB" id="A0A8E2E0C9"/>